<feature type="compositionally biased region" description="Acidic residues" evidence="2">
    <location>
        <begin position="94"/>
        <end position="104"/>
    </location>
</feature>
<dbReference type="STRING" id="131310.A0A0N4ZFM7"/>
<comment type="similarity">
    <text evidence="1">Belongs to the MFAP1 family.</text>
</comment>
<sequence>MNSLNKNAASRISKITTNVAAVPTKNEKGQVIMKKVKVTRYVAGKAPVGSGSDSDDSIEVVNKEDFDKKINKNNRNVNEPEIIRRNVEKTNEDIQSESSEDEEEAERRRKRIKDKKKKEEKDEIDEINKMYGNDELELDDDEDNIERRRALLKLQKLKTEEEEVINNDDEDNEYESSEEESSEEESVEEDNLPRLKPVFVPRKDRVTLIEIQKEKEAELEAEAEEEARKEARKKQSVALLEMTLKAEKEAEMVKKLADALDLTEIVTDDDEDDEIAYEMWKIREMGRLKRDREERERFAHEQEEIDKLRAMTEEERDKYFEINPKLIINKQQKGKFKFLQKYFHRGAYFLDKEDEILQRDFTESTLDDNFDKSVLPKVMQVKDFGKSSRSKWTHLTAEDTTDHQGAWAAKNTFNQKFTSKHAAGMKNVFSKPTGTKRKHE</sequence>
<name>A0A0N4ZFM7_PARTI</name>
<feature type="compositionally biased region" description="Basic and acidic residues" evidence="2">
    <location>
        <begin position="81"/>
        <end position="92"/>
    </location>
</feature>
<feature type="compositionally biased region" description="Basic residues" evidence="2">
    <location>
        <begin position="108"/>
        <end position="118"/>
    </location>
</feature>
<evidence type="ECO:0000256" key="2">
    <source>
        <dbReference type="SAM" id="MobiDB-lite"/>
    </source>
</evidence>
<dbReference type="Pfam" id="PF06991">
    <property type="entry name" value="MFAP1"/>
    <property type="match status" value="1"/>
</dbReference>
<dbReference type="Proteomes" id="UP000038045">
    <property type="component" value="Unplaced"/>
</dbReference>
<protein>
    <submittedName>
        <fullName evidence="5">MFAP1 domain-containing protein</fullName>
    </submittedName>
</protein>
<feature type="region of interest" description="Disordered" evidence="2">
    <location>
        <begin position="44"/>
        <end position="144"/>
    </location>
</feature>
<feature type="region of interest" description="Disordered" evidence="2">
    <location>
        <begin position="158"/>
        <end position="195"/>
    </location>
</feature>
<dbReference type="PANTHER" id="PTHR15327">
    <property type="entry name" value="MICROFIBRIL-ASSOCIATED PROTEIN"/>
    <property type="match status" value="1"/>
</dbReference>
<dbReference type="InterPro" id="IPR009730">
    <property type="entry name" value="MFAP1_C"/>
</dbReference>
<feature type="compositionally biased region" description="Basic and acidic residues" evidence="2">
    <location>
        <begin position="61"/>
        <end position="70"/>
    </location>
</feature>
<dbReference type="AlphaFoldDB" id="A0A0N4ZFM7"/>
<feature type="domain" description="Micro-fibrillar-associated protein 1 C-terminal" evidence="3">
    <location>
        <begin position="184"/>
        <end position="400"/>
    </location>
</feature>
<evidence type="ECO:0000256" key="1">
    <source>
        <dbReference type="ARBA" id="ARBA00008155"/>
    </source>
</evidence>
<feature type="compositionally biased region" description="Acidic residues" evidence="2">
    <location>
        <begin position="134"/>
        <end position="144"/>
    </location>
</feature>
<organism evidence="4 5">
    <name type="scientific">Parastrongyloides trichosuri</name>
    <name type="common">Possum-specific nematode worm</name>
    <dbReference type="NCBI Taxonomy" id="131310"/>
    <lineage>
        <taxon>Eukaryota</taxon>
        <taxon>Metazoa</taxon>
        <taxon>Ecdysozoa</taxon>
        <taxon>Nematoda</taxon>
        <taxon>Chromadorea</taxon>
        <taxon>Rhabditida</taxon>
        <taxon>Tylenchina</taxon>
        <taxon>Panagrolaimomorpha</taxon>
        <taxon>Strongyloidoidea</taxon>
        <taxon>Strongyloididae</taxon>
        <taxon>Parastrongyloides</taxon>
    </lineage>
</organism>
<dbReference type="WBParaSite" id="PTRK_0000655700.1">
    <property type="protein sequence ID" value="PTRK_0000655700.1"/>
    <property type="gene ID" value="PTRK_0000655700"/>
</dbReference>
<reference evidence="5" key="1">
    <citation type="submission" date="2017-02" db="UniProtKB">
        <authorList>
            <consortium name="WormBaseParasite"/>
        </authorList>
    </citation>
    <scope>IDENTIFICATION</scope>
</reference>
<proteinExistence type="inferred from homology"/>
<evidence type="ECO:0000259" key="3">
    <source>
        <dbReference type="Pfam" id="PF06991"/>
    </source>
</evidence>
<evidence type="ECO:0000313" key="5">
    <source>
        <dbReference type="WBParaSite" id="PTRK_0000655700.1"/>
    </source>
</evidence>
<dbReference type="InterPro" id="IPR033194">
    <property type="entry name" value="MFAP1"/>
</dbReference>
<accession>A0A0N4ZFM7</accession>
<keyword evidence="4" id="KW-1185">Reference proteome</keyword>
<evidence type="ECO:0000313" key="4">
    <source>
        <dbReference type="Proteomes" id="UP000038045"/>
    </source>
</evidence>
<feature type="compositionally biased region" description="Acidic residues" evidence="2">
    <location>
        <begin position="160"/>
        <end position="190"/>
    </location>
</feature>